<accession>A0ABC8IY90</accession>
<dbReference type="InterPro" id="IPR010410">
    <property type="entry name" value="DUF1005"/>
</dbReference>
<dbReference type="Proteomes" id="UP001642260">
    <property type="component" value="Unassembled WGS sequence"/>
</dbReference>
<sequence>MEPCTFVRITVGNLVVRASPSVSNAPSSNWFCKIKFKNFPRQIVAVPVLFRTESQSQSRLCSSEVSNVAASFTLSKSQIQWALMKPKRSVLSIKVYSRVATCGLVPSFGEKLIGRFKVSLDLKTAETKTCLAHLGWVALGTNKKSNKIKNPELHVSVRVEPDRRFMFEFDREPECSPKVLQIHGNKKETVFTCKFGFRNSPTLTRLPSTTTGKKQTWRGRKGWSITIHDLSGSPVAMATITTPFVPSPGSNGVSKSSPGAWLILRPDGNIMKPWGRLEAWRDHQSGFLGYRFHRLQEDIATEISSLSSIRTKLGGSFVIDGTITTADTNTAASLTLSDGSFDVSSGLSTGSLKTRSGGGSDFGFFLPQARENLGFVMSTRVEGVEKQSKPKVEVGEKYVECVEDAAAYVALAAAVDLSMDACRLFSHKIRKELRPPRAV</sequence>
<name>A0ABC8IY90_ERUVS</name>
<comment type="caution">
    <text evidence="1">The sequence shown here is derived from an EMBL/GenBank/DDBJ whole genome shotgun (WGS) entry which is preliminary data.</text>
</comment>
<organism evidence="1 2">
    <name type="scientific">Eruca vesicaria subsp. sativa</name>
    <name type="common">Garden rocket</name>
    <name type="synonym">Eruca sativa</name>
    <dbReference type="NCBI Taxonomy" id="29727"/>
    <lineage>
        <taxon>Eukaryota</taxon>
        <taxon>Viridiplantae</taxon>
        <taxon>Streptophyta</taxon>
        <taxon>Embryophyta</taxon>
        <taxon>Tracheophyta</taxon>
        <taxon>Spermatophyta</taxon>
        <taxon>Magnoliopsida</taxon>
        <taxon>eudicotyledons</taxon>
        <taxon>Gunneridae</taxon>
        <taxon>Pentapetalae</taxon>
        <taxon>rosids</taxon>
        <taxon>malvids</taxon>
        <taxon>Brassicales</taxon>
        <taxon>Brassicaceae</taxon>
        <taxon>Brassiceae</taxon>
        <taxon>Eruca</taxon>
    </lineage>
</organism>
<dbReference type="EMBL" id="CAKOAT010047044">
    <property type="protein sequence ID" value="CAH8289491.1"/>
    <property type="molecule type" value="Genomic_DNA"/>
</dbReference>
<proteinExistence type="predicted"/>
<dbReference type="Pfam" id="PF06219">
    <property type="entry name" value="DUF1005"/>
    <property type="match status" value="1"/>
</dbReference>
<keyword evidence="2" id="KW-1185">Reference proteome</keyword>
<evidence type="ECO:0000313" key="2">
    <source>
        <dbReference type="Proteomes" id="UP001642260"/>
    </source>
</evidence>
<protein>
    <submittedName>
        <fullName evidence="1">Uncharacterized protein</fullName>
    </submittedName>
</protein>
<dbReference type="PANTHER" id="PTHR31317:SF20">
    <property type="entry name" value="(RAPE) HYPOTHETICAL PROTEIN"/>
    <property type="match status" value="1"/>
</dbReference>
<dbReference type="AlphaFoldDB" id="A0ABC8IY90"/>
<dbReference type="PANTHER" id="PTHR31317">
    <property type="entry name" value="OS08G0163500 PROTEIN"/>
    <property type="match status" value="1"/>
</dbReference>
<evidence type="ECO:0000313" key="1">
    <source>
        <dbReference type="EMBL" id="CAH8289491.1"/>
    </source>
</evidence>
<gene>
    <name evidence="1" type="ORF">ERUC_LOCUS1272</name>
</gene>
<reference evidence="1 2" key="1">
    <citation type="submission" date="2022-03" db="EMBL/GenBank/DDBJ databases">
        <authorList>
            <person name="Macdonald S."/>
            <person name="Ahmed S."/>
            <person name="Newling K."/>
        </authorList>
    </citation>
    <scope>NUCLEOTIDE SEQUENCE [LARGE SCALE GENOMIC DNA]</scope>
</reference>